<dbReference type="PANTHER" id="PTHR23404">
    <property type="entry name" value="MOLYBDOPTERIN SYNTHASE RELATED"/>
    <property type="match status" value="1"/>
</dbReference>
<evidence type="ECO:0000313" key="13">
    <source>
        <dbReference type="EMBL" id="MCG7948509.1"/>
    </source>
</evidence>
<evidence type="ECO:0000256" key="2">
    <source>
        <dbReference type="ARBA" id="ARBA00005426"/>
    </source>
</evidence>
<evidence type="ECO:0000313" key="14">
    <source>
        <dbReference type="Proteomes" id="UP000886667"/>
    </source>
</evidence>
<evidence type="ECO:0000256" key="9">
    <source>
        <dbReference type="ARBA" id="ARBA00030407"/>
    </source>
</evidence>
<comment type="caution">
    <text evidence="13">The sequence shown here is derived from an EMBL/GenBank/DDBJ whole genome shotgun (WGS) entry which is preliminary data.</text>
</comment>
<evidence type="ECO:0000256" key="12">
    <source>
        <dbReference type="ARBA" id="ARBA00049878"/>
    </source>
</evidence>
<evidence type="ECO:0000256" key="10">
    <source>
        <dbReference type="ARBA" id="ARBA00030781"/>
    </source>
</evidence>
<evidence type="ECO:0000256" key="4">
    <source>
        <dbReference type="ARBA" id="ARBA00013858"/>
    </source>
</evidence>
<dbReference type="InterPro" id="IPR003448">
    <property type="entry name" value="Mopterin_biosynth_MoaE"/>
</dbReference>
<comment type="pathway">
    <text evidence="1">Cofactor biosynthesis; molybdopterin biosynthesis.</text>
</comment>
<dbReference type="GO" id="GO:0006777">
    <property type="term" value="P:Mo-molybdopterin cofactor biosynthetic process"/>
    <property type="evidence" value="ECO:0007669"/>
    <property type="project" value="UniProtKB-KW"/>
</dbReference>
<dbReference type="SUPFAM" id="SSF54690">
    <property type="entry name" value="Molybdopterin synthase subunit MoaE"/>
    <property type="match status" value="1"/>
</dbReference>
<accession>A0A9E4P0Y6</accession>
<dbReference type="EMBL" id="JAEPCM010000715">
    <property type="protein sequence ID" value="MCG7948509.1"/>
    <property type="molecule type" value="Genomic_DNA"/>
</dbReference>
<evidence type="ECO:0000256" key="7">
    <source>
        <dbReference type="ARBA" id="ARBA00026066"/>
    </source>
</evidence>
<sequence>MYTIRVDSEPFDPNLEVDLLRGEDPAIGAVVSFIGLMRDLNEGDRVDNMFLEHYPGMTENALEQIVKLAFERWQLQGCRVVHRVGELKPTDPIVLVAVASAHRKEAFQACEFIIDYLKTQAPFWKKEATENGERWVDARDSDDEAIRQWSQAGNDH</sequence>
<keyword evidence="5 13" id="KW-0808">Transferase</keyword>
<evidence type="ECO:0000256" key="5">
    <source>
        <dbReference type="ARBA" id="ARBA00022679"/>
    </source>
</evidence>
<dbReference type="Pfam" id="PF02391">
    <property type="entry name" value="MoaE"/>
    <property type="match status" value="1"/>
</dbReference>
<dbReference type="EC" id="2.8.1.12" evidence="3"/>
<name>A0A9E4P0Y6_9GAMM</name>
<evidence type="ECO:0000256" key="3">
    <source>
        <dbReference type="ARBA" id="ARBA00011950"/>
    </source>
</evidence>
<dbReference type="AlphaFoldDB" id="A0A9E4P0Y6"/>
<evidence type="ECO:0000256" key="11">
    <source>
        <dbReference type="ARBA" id="ARBA00032474"/>
    </source>
</evidence>
<comment type="catalytic activity">
    <reaction evidence="12">
        <text>2 [molybdopterin-synthase sulfur-carrier protein]-C-terminal-Gly-aminoethanethioate + cyclic pyranopterin phosphate + H2O = molybdopterin + 2 [molybdopterin-synthase sulfur-carrier protein]-C-terminal Gly-Gly + 2 H(+)</text>
        <dbReference type="Rhea" id="RHEA:26333"/>
        <dbReference type="Rhea" id="RHEA-COMP:12202"/>
        <dbReference type="Rhea" id="RHEA-COMP:19907"/>
        <dbReference type="ChEBI" id="CHEBI:15377"/>
        <dbReference type="ChEBI" id="CHEBI:15378"/>
        <dbReference type="ChEBI" id="CHEBI:58698"/>
        <dbReference type="ChEBI" id="CHEBI:59648"/>
        <dbReference type="ChEBI" id="CHEBI:90778"/>
        <dbReference type="ChEBI" id="CHEBI:232372"/>
        <dbReference type="EC" id="2.8.1.12"/>
    </reaction>
</comment>
<comment type="similarity">
    <text evidence="2">Belongs to the MoaE family.</text>
</comment>
<dbReference type="CDD" id="cd00756">
    <property type="entry name" value="MoaE"/>
    <property type="match status" value="1"/>
</dbReference>
<evidence type="ECO:0000256" key="8">
    <source>
        <dbReference type="ARBA" id="ARBA00029745"/>
    </source>
</evidence>
<organism evidence="13 14">
    <name type="scientific">Candidatus Thiodiazotropha taylori</name>
    <dbReference type="NCBI Taxonomy" id="2792791"/>
    <lineage>
        <taxon>Bacteria</taxon>
        <taxon>Pseudomonadati</taxon>
        <taxon>Pseudomonadota</taxon>
        <taxon>Gammaproteobacteria</taxon>
        <taxon>Chromatiales</taxon>
        <taxon>Sedimenticolaceae</taxon>
        <taxon>Candidatus Thiodiazotropha</taxon>
    </lineage>
</organism>
<dbReference type="Gene3D" id="3.90.1170.40">
    <property type="entry name" value="Molybdopterin biosynthesis MoaE subunit"/>
    <property type="match status" value="1"/>
</dbReference>
<comment type="subunit">
    <text evidence="7">Heterotetramer of 2 MoaD subunits and 2 MoaE subunits. Also stable as homodimer. The enzyme changes between these two forms during catalysis.</text>
</comment>
<proteinExistence type="inferred from homology"/>
<dbReference type="NCBIfam" id="NF007959">
    <property type="entry name" value="PRK10678.1"/>
    <property type="match status" value="1"/>
</dbReference>
<dbReference type="Proteomes" id="UP000886667">
    <property type="component" value="Unassembled WGS sequence"/>
</dbReference>
<protein>
    <recommendedName>
        <fullName evidence="4">Molybdopterin synthase catalytic subunit</fullName>
        <ecNumber evidence="3">2.8.1.12</ecNumber>
    </recommendedName>
    <alternativeName>
        <fullName evidence="10">MPT synthase subunit 2</fullName>
    </alternativeName>
    <alternativeName>
        <fullName evidence="8">Molybdenum cofactor biosynthesis protein E</fullName>
    </alternativeName>
    <alternativeName>
        <fullName evidence="9">Molybdopterin-converting factor large subunit</fullName>
    </alternativeName>
    <alternativeName>
        <fullName evidence="11">Molybdopterin-converting factor subunit 2</fullName>
    </alternativeName>
</protein>
<dbReference type="FunFam" id="3.90.1170.40:FF:000001">
    <property type="entry name" value="Molybdopterin synthase catalytic subunit MoaE"/>
    <property type="match status" value="1"/>
</dbReference>
<reference evidence="13" key="1">
    <citation type="journal article" date="2021" name="Proc. Natl. Acad. Sci. U.S.A.">
        <title>Global biogeography of chemosynthetic symbionts reveals both localized and globally distributed symbiont groups. .</title>
        <authorList>
            <person name="Osvatic J.T."/>
            <person name="Wilkins L.G.E."/>
            <person name="Leibrecht L."/>
            <person name="Leray M."/>
            <person name="Zauner S."/>
            <person name="Polzin J."/>
            <person name="Camacho Y."/>
            <person name="Gros O."/>
            <person name="van Gils J.A."/>
            <person name="Eisen J.A."/>
            <person name="Petersen J.M."/>
            <person name="Yuen B."/>
        </authorList>
    </citation>
    <scope>NUCLEOTIDE SEQUENCE</scope>
    <source>
        <strain evidence="13">MAGclacostrist064TRANS</strain>
    </source>
</reference>
<dbReference type="GO" id="GO:0030366">
    <property type="term" value="F:molybdopterin synthase activity"/>
    <property type="evidence" value="ECO:0007669"/>
    <property type="project" value="UniProtKB-EC"/>
</dbReference>
<evidence type="ECO:0000256" key="6">
    <source>
        <dbReference type="ARBA" id="ARBA00023150"/>
    </source>
</evidence>
<dbReference type="InterPro" id="IPR036563">
    <property type="entry name" value="MoaE_sf"/>
</dbReference>
<keyword evidence="6" id="KW-0501">Molybdenum cofactor biosynthesis</keyword>
<evidence type="ECO:0000256" key="1">
    <source>
        <dbReference type="ARBA" id="ARBA00005046"/>
    </source>
</evidence>
<gene>
    <name evidence="13" type="primary">moaE</name>
    <name evidence="13" type="ORF">JAZ07_19380</name>
</gene>